<dbReference type="Pfam" id="PF19168">
    <property type="entry name" value="DUF5850"/>
    <property type="match status" value="1"/>
</dbReference>
<reference evidence="1" key="1">
    <citation type="journal article" date="2020" name="Nature">
        <title>Giant virus diversity and host interactions through global metagenomics.</title>
        <authorList>
            <person name="Schulz F."/>
            <person name="Roux S."/>
            <person name="Paez-Espino D."/>
            <person name="Jungbluth S."/>
            <person name="Walsh D.A."/>
            <person name="Denef V.J."/>
            <person name="McMahon K.D."/>
            <person name="Konstantinidis K.T."/>
            <person name="Eloe-Fadrosh E.A."/>
            <person name="Kyrpides N.C."/>
            <person name="Woyke T."/>
        </authorList>
    </citation>
    <scope>NUCLEOTIDE SEQUENCE</scope>
    <source>
        <strain evidence="1">GVMAG-S-1016713-169</strain>
    </source>
</reference>
<dbReference type="InterPro" id="IPR043882">
    <property type="entry name" value="DUF5850"/>
</dbReference>
<dbReference type="EMBL" id="MN740573">
    <property type="protein sequence ID" value="QHU34521.1"/>
    <property type="molecule type" value="Genomic_DNA"/>
</dbReference>
<proteinExistence type="predicted"/>
<name>A0A6C0LXP4_9ZZZZ</name>
<accession>A0A6C0LXP4</accession>
<organism evidence="1">
    <name type="scientific">viral metagenome</name>
    <dbReference type="NCBI Taxonomy" id="1070528"/>
    <lineage>
        <taxon>unclassified sequences</taxon>
        <taxon>metagenomes</taxon>
        <taxon>organismal metagenomes</taxon>
    </lineage>
</organism>
<protein>
    <submittedName>
        <fullName evidence="1">Uncharacterized protein</fullName>
    </submittedName>
</protein>
<evidence type="ECO:0000313" key="1">
    <source>
        <dbReference type="EMBL" id="QHU34521.1"/>
    </source>
</evidence>
<dbReference type="AlphaFoldDB" id="A0A6C0LXP4"/>
<sequence>MFDGKFLCTLAALFVTVIAICNITPPEKGRQNKVEEGFWMGPSRLARVERVQQNKRTGEMTTLKGRENTTLYNKNQEFFQVPPSFQSNLSPRFNNNGMTASLRHNMPSERYLGSPKTPLGYANVSRENYGCSSCGGNCSSPATCLKGGSAQKSCLKGAGGSAIPSDFRAGEKNYETLYELEENNHGNEVTDMIPVGDMTTLNKDGTTDDVIVFDRLIYANRNSRIRGQGDMIRGDLPIVPCKTGWFQVSANPSVDLQQGAMNVLGGFDSESQQNMASLISDYSGSNISGGVALTRNELSSIGQEDSMVNVTAFA</sequence>